<keyword evidence="11" id="KW-1185">Reference proteome</keyword>
<keyword evidence="2" id="KW-1003">Cell membrane</keyword>
<feature type="transmembrane region" description="Helical" evidence="7">
    <location>
        <begin position="198"/>
        <end position="216"/>
    </location>
</feature>
<organism evidence="10 11">
    <name type="scientific">Nocardioides jiangsuensis</name>
    <dbReference type="NCBI Taxonomy" id="2866161"/>
    <lineage>
        <taxon>Bacteria</taxon>
        <taxon>Bacillati</taxon>
        <taxon>Actinomycetota</taxon>
        <taxon>Actinomycetes</taxon>
        <taxon>Propionibacteriales</taxon>
        <taxon>Nocardioidaceae</taxon>
        <taxon>Nocardioides</taxon>
    </lineage>
</organism>
<dbReference type="Proteomes" id="UP000754710">
    <property type="component" value="Unassembled WGS sequence"/>
</dbReference>
<protein>
    <submittedName>
        <fullName evidence="10">RDD family protein</fullName>
    </submittedName>
</protein>
<gene>
    <name evidence="10" type="ORF">K1X13_17015</name>
</gene>
<comment type="caution">
    <text evidence="10">The sequence shown here is derived from an EMBL/GenBank/DDBJ whole genome shotgun (WGS) entry which is preliminary data.</text>
</comment>
<reference evidence="10 11" key="1">
    <citation type="submission" date="2021-08" db="EMBL/GenBank/DDBJ databases">
        <title>Nocardioides bacterium WL0053 sp. nov., isolated from the sediment.</title>
        <authorList>
            <person name="Wang L."/>
            <person name="Zhang D."/>
            <person name="Zhang A."/>
        </authorList>
    </citation>
    <scope>NUCLEOTIDE SEQUENCE [LARGE SCALE GENOMIC DNA]</scope>
    <source>
        <strain evidence="10 11">WL0053</strain>
    </source>
</reference>
<dbReference type="EMBL" id="JAIEZQ010000003">
    <property type="protein sequence ID" value="MBY9076538.1"/>
    <property type="molecule type" value="Genomic_DNA"/>
</dbReference>
<keyword evidence="4 7" id="KW-1133">Transmembrane helix</keyword>
<feature type="region of interest" description="Disordered" evidence="6">
    <location>
        <begin position="1"/>
        <end position="26"/>
    </location>
</feature>
<keyword evidence="5 7" id="KW-0472">Membrane</keyword>
<feature type="domain" description="RDD" evidence="8">
    <location>
        <begin position="65"/>
        <end position="228"/>
    </location>
</feature>
<feature type="transmembrane region" description="Helical" evidence="7">
    <location>
        <begin position="132"/>
        <end position="152"/>
    </location>
</feature>
<dbReference type="Pfam" id="PF10708">
    <property type="entry name" value="DUF2510"/>
    <property type="match status" value="1"/>
</dbReference>
<evidence type="ECO:0000256" key="1">
    <source>
        <dbReference type="ARBA" id="ARBA00004651"/>
    </source>
</evidence>
<feature type="transmembrane region" description="Helical" evidence="7">
    <location>
        <begin position="79"/>
        <end position="98"/>
    </location>
</feature>
<evidence type="ECO:0000313" key="11">
    <source>
        <dbReference type="Proteomes" id="UP000754710"/>
    </source>
</evidence>
<evidence type="ECO:0000256" key="6">
    <source>
        <dbReference type="SAM" id="MobiDB-lite"/>
    </source>
</evidence>
<dbReference type="PANTHER" id="PTHR36115">
    <property type="entry name" value="PROLINE-RICH ANTIGEN HOMOLOG-RELATED"/>
    <property type="match status" value="1"/>
</dbReference>
<accession>A0ABS7RR48</accession>
<evidence type="ECO:0000256" key="4">
    <source>
        <dbReference type="ARBA" id="ARBA00022989"/>
    </source>
</evidence>
<dbReference type="RefSeq" id="WP_221026335.1">
    <property type="nucleotide sequence ID" value="NZ_JAIEZQ010000003.1"/>
</dbReference>
<evidence type="ECO:0000259" key="9">
    <source>
        <dbReference type="Pfam" id="PF10708"/>
    </source>
</evidence>
<proteinExistence type="predicted"/>
<evidence type="ECO:0000259" key="8">
    <source>
        <dbReference type="Pfam" id="PF06271"/>
    </source>
</evidence>
<feature type="domain" description="DUF2510" evidence="9">
    <location>
        <begin position="6"/>
        <end position="50"/>
    </location>
</feature>
<sequence>MTQIPAGWYPDPASGQPGPYGEPAPVLQGQRYWDGTGWTEHVAAGPAYAPPGARMQPTTPDGEPLAGWWSRVAASLLDFLFLLPVTILVALPFFLWQWDDLAAWYRASTRSFETGTPVEDPALMRAFTVPGLLMQVALFAVSAAYTLGFWHWKQATPGKMVAGLRLRRRDTPGPLPWSTMIIRYAAVNVMLLAGDNPVLSGALGLLLLLNYLWPLWDDKNQALHDKLARTNVVLSRRQA</sequence>
<name>A0ABS7RR48_9ACTN</name>
<keyword evidence="3 7" id="KW-0812">Transmembrane</keyword>
<dbReference type="InterPro" id="IPR051791">
    <property type="entry name" value="Pra-immunoreactive"/>
</dbReference>
<evidence type="ECO:0000256" key="5">
    <source>
        <dbReference type="ARBA" id="ARBA00023136"/>
    </source>
</evidence>
<dbReference type="InterPro" id="IPR010432">
    <property type="entry name" value="RDD"/>
</dbReference>
<dbReference type="InterPro" id="IPR018929">
    <property type="entry name" value="DUF2510"/>
</dbReference>
<evidence type="ECO:0000256" key="3">
    <source>
        <dbReference type="ARBA" id="ARBA00022692"/>
    </source>
</evidence>
<dbReference type="Pfam" id="PF06271">
    <property type="entry name" value="RDD"/>
    <property type="match status" value="1"/>
</dbReference>
<evidence type="ECO:0000256" key="7">
    <source>
        <dbReference type="SAM" id="Phobius"/>
    </source>
</evidence>
<evidence type="ECO:0000313" key="10">
    <source>
        <dbReference type="EMBL" id="MBY9076538.1"/>
    </source>
</evidence>
<evidence type="ECO:0000256" key="2">
    <source>
        <dbReference type="ARBA" id="ARBA00022475"/>
    </source>
</evidence>
<comment type="subcellular location">
    <subcellularLocation>
        <location evidence="1">Cell membrane</location>
        <topology evidence="1">Multi-pass membrane protein</topology>
    </subcellularLocation>
</comment>